<sequence length="503" mass="54068">MRTDSVPDHLPSDAPDVPPGIRLGVVRGITYGLVSPPETIVPQARSVGAEVVRIYLYWSQIEPEPGTYDWSAVDAFLAQLDGDSADSPDSDGGVEAWVTVSSSSLWGTRRATDMLPPSPAKDPAAFGAFVGRLVERCRGRVTYWQCDNEPSVPILWAGTAQEYVAQLRVFAAAVRAADPNALVVLGGAPPGAVGSGREEGAVFEHIVANARDDFDVFDVHLYGDPYGIPAAVEACRALMASAGYQKPVVAGEYNGPVPFEFPQQAFAHLGPVVAASGGIIGGGLPEDWTAQTSDQDKLPPEHEALSALYARVGELPPELAMFVPGCPPEAEGRRHRWNCRDIVVRNMLALASGVRRTLCWNLGAELPDPGEGHGLMEFMFDKLKLMDYDESGSGELRHRYPAADTLALTARMLAGATDVRRHEVPDQPDVYVFEVDRPAGPVLVAWERRDGMSEEDKPALAFDWPWPGSSARAVDAYGAAVDTTVTEGRVRLALTITPVFVSG</sequence>
<evidence type="ECO:0000313" key="1">
    <source>
        <dbReference type="EMBL" id="MBE1606819.1"/>
    </source>
</evidence>
<dbReference type="GO" id="GO:0004553">
    <property type="term" value="F:hydrolase activity, hydrolyzing O-glycosyl compounds"/>
    <property type="evidence" value="ECO:0007669"/>
    <property type="project" value="TreeGrafter"/>
</dbReference>
<keyword evidence="2" id="KW-1185">Reference proteome</keyword>
<dbReference type="Gene3D" id="3.20.20.80">
    <property type="entry name" value="Glycosidases"/>
    <property type="match status" value="1"/>
</dbReference>
<dbReference type="PANTHER" id="PTHR12631:SF10">
    <property type="entry name" value="BETA-XYLOSIDASE-LIKE PROTEIN-RELATED"/>
    <property type="match status" value="1"/>
</dbReference>
<dbReference type="InterPro" id="IPR017853">
    <property type="entry name" value="GH"/>
</dbReference>
<name>A0A927MUE4_9ACTN</name>
<dbReference type="Proteomes" id="UP000638648">
    <property type="component" value="Unassembled WGS sequence"/>
</dbReference>
<dbReference type="InterPro" id="IPR051923">
    <property type="entry name" value="Glycosyl_Hydrolase_39"/>
</dbReference>
<dbReference type="SUPFAM" id="SSF51445">
    <property type="entry name" value="(Trans)glycosidases"/>
    <property type="match status" value="1"/>
</dbReference>
<dbReference type="PANTHER" id="PTHR12631">
    <property type="entry name" value="ALPHA-L-IDURONIDASE"/>
    <property type="match status" value="1"/>
</dbReference>
<proteinExistence type="predicted"/>
<evidence type="ECO:0000313" key="2">
    <source>
        <dbReference type="Proteomes" id="UP000638648"/>
    </source>
</evidence>
<gene>
    <name evidence="1" type="ORF">HEB94_003667</name>
</gene>
<accession>A0A927MUE4</accession>
<dbReference type="RefSeq" id="WP_192750878.1">
    <property type="nucleotide sequence ID" value="NZ_BAABJL010000109.1"/>
</dbReference>
<reference evidence="1" key="1">
    <citation type="submission" date="2020-10" db="EMBL/GenBank/DDBJ databases">
        <title>Sequencing the genomes of 1000 actinobacteria strains.</title>
        <authorList>
            <person name="Klenk H.-P."/>
        </authorList>
    </citation>
    <scope>NUCLEOTIDE SEQUENCE</scope>
    <source>
        <strain evidence="1">DSM 45354</strain>
    </source>
</reference>
<evidence type="ECO:0008006" key="3">
    <source>
        <dbReference type="Google" id="ProtNLM"/>
    </source>
</evidence>
<comment type="caution">
    <text evidence="1">The sequence shown here is derived from an EMBL/GenBank/DDBJ whole genome shotgun (WGS) entry which is preliminary data.</text>
</comment>
<protein>
    <recommendedName>
        <fullName evidence="3">Glycoside hydrolase family 5 domain-containing protein</fullName>
    </recommendedName>
</protein>
<dbReference type="EMBL" id="JADBEM010000001">
    <property type="protein sequence ID" value="MBE1606819.1"/>
    <property type="molecule type" value="Genomic_DNA"/>
</dbReference>
<organism evidence="1 2">
    <name type="scientific">Actinopolymorpha pittospori</name>
    <dbReference type="NCBI Taxonomy" id="648752"/>
    <lineage>
        <taxon>Bacteria</taxon>
        <taxon>Bacillati</taxon>
        <taxon>Actinomycetota</taxon>
        <taxon>Actinomycetes</taxon>
        <taxon>Propionibacteriales</taxon>
        <taxon>Actinopolymorphaceae</taxon>
        <taxon>Actinopolymorpha</taxon>
    </lineage>
</organism>
<dbReference type="AlphaFoldDB" id="A0A927MUE4"/>